<evidence type="ECO:0000256" key="3">
    <source>
        <dbReference type="SAM" id="SignalP"/>
    </source>
</evidence>
<dbReference type="InterPro" id="IPR050316">
    <property type="entry name" value="Tyrosinase/Hemocyanin"/>
</dbReference>
<sequence length="260" mass="28284">MVGHTVISLLAALCLFSTALASPFLKRQSLSIDDIQKQALNNAYEVLDGTLSDGMTRTSTCNKNTVSVRKEYGDLTKVEKLEYIRAVNCIRKQPSKLPAGKYPGAKSRYDDFVVVHMNMTPSVHSTANFMHWHRYYIWCVSSSRPFFPFLHINVSTCDGLANVDGNRAYETALKTECSFKGAQPYWNWGKYTDLPQSPIFDGSETSLGGNGDYVPHAGGLMGRPFPAGNGGGCVTKGPLGKSVPSLPLSLSGISSSDVLT</sequence>
<dbReference type="InterPro" id="IPR002227">
    <property type="entry name" value="Tyrosinase_Cu-bd"/>
</dbReference>
<organism evidence="5 6">
    <name type="scientific">Paraconiothyrium brasiliense</name>
    <dbReference type="NCBI Taxonomy" id="300254"/>
    <lineage>
        <taxon>Eukaryota</taxon>
        <taxon>Fungi</taxon>
        <taxon>Dikarya</taxon>
        <taxon>Ascomycota</taxon>
        <taxon>Pezizomycotina</taxon>
        <taxon>Dothideomycetes</taxon>
        <taxon>Pleosporomycetidae</taxon>
        <taxon>Pleosporales</taxon>
        <taxon>Massarineae</taxon>
        <taxon>Didymosphaeriaceae</taxon>
        <taxon>Paraconiothyrium</taxon>
    </lineage>
</organism>
<feature type="chain" id="PRO_5045988269" description="Tyrosinase copper-binding domain-containing protein" evidence="3">
    <location>
        <begin position="22"/>
        <end position="260"/>
    </location>
</feature>
<dbReference type="SUPFAM" id="SSF48056">
    <property type="entry name" value="Di-copper centre-containing domain"/>
    <property type="match status" value="1"/>
</dbReference>
<gene>
    <name evidence="5" type="ORF">SLS60_000977</name>
</gene>
<dbReference type="PANTHER" id="PTHR11474:SF126">
    <property type="entry name" value="TYROSINASE-LIKE PROTEIN TYR-1-RELATED"/>
    <property type="match status" value="1"/>
</dbReference>
<keyword evidence="1" id="KW-0479">Metal-binding</keyword>
<dbReference type="InterPro" id="IPR008922">
    <property type="entry name" value="Di-copper_centre_dom_sf"/>
</dbReference>
<feature type="signal peptide" evidence="3">
    <location>
        <begin position="1"/>
        <end position="21"/>
    </location>
</feature>
<dbReference type="Pfam" id="PF00264">
    <property type="entry name" value="Tyrosinase"/>
    <property type="match status" value="2"/>
</dbReference>
<keyword evidence="3" id="KW-0732">Signal</keyword>
<dbReference type="Gene3D" id="1.10.1280.10">
    <property type="entry name" value="Di-copper center containing domain from catechol oxidase"/>
    <property type="match status" value="1"/>
</dbReference>
<accession>A0ABR3S8I8</accession>
<evidence type="ECO:0000256" key="1">
    <source>
        <dbReference type="ARBA" id="ARBA00022723"/>
    </source>
</evidence>
<evidence type="ECO:0000313" key="6">
    <source>
        <dbReference type="Proteomes" id="UP001521785"/>
    </source>
</evidence>
<keyword evidence="6" id="KW-1185">Reference proteome</keyword>
<protein>
    <recommendedName>
        <fullName evidence="4">Tyrosinase copper-binding domain-containing protein</fullName>
    </recommendedName>
</protein>
<feature type="domain" description="Tyrosinase copper-binding" evidence="4">
    <location>
        <begin position="106"/>
        <end position="139"/>
    </location>
</feature>
<reference evidence="5 6" key="1">
    <citation type="submission" date="2024-02" db="EMBL/GenBank/DDBJ databases">
        <title>De novo assembly and annotation of 12 fungi associated with fruit tree decline syndrome in Ontario, Canada.</title>
        <authorList>
            <person name="Sulman M."/>
            <person name="Ellouze W."/>
            <person name="Ilyukhin E."/>
        </authorList>
    </citation>
    <scope>NUCLEOTIDE SEQUENCE [LARGE SCALE GENOMIC DNA]</scope>
    <source>
        <strain evidence="5 6">M42-189</strain>
    </source>
</reference>
<dbReference type="EMBL" id="JAKJXO020000001">
    <property type="protein sequence ID" value="KAL1612748.1"/>
    <property type="molecule type" value="Genomic_DNA"/>
</dbReference>
<name>A0ABR3S8I8_9PLEO</name>
<comment type="caution">
    <text evidence="5">The sequence shown here is derived from an EMBL/GenBank/DDBJ whole genome shotgun (WGS) entry which is preliminary data.</text>
</comment>
<proteinExistence type="predicted"/>
<dbReference type="Proteomes" id="UP001521785">
    <property type="component" value="Unassembled WGS sequence"/>
</dbReference>
<feature type="domain" description="Tyrosinase copper-binding" evidence="4">
    <location>
        <begin position="168"/>
        <end position="241"/>
    </location>
</feature>
<dbReference type="PANTHER" id="PTHR11474">
    <property type="entry name" value="TYROSINASE FAMILY MEMBER"/>
    <property type="match status" value="1"/>
</dbReference>
<evidence type="ECO:0000259" key="4">
    <source>
        <dbReference type="Pfam" id="PF00264"/>
    </source>
</evidence>
<evidence type="ECO:0000256" key="2">
    <source>
        <dbReference type="ARBA" id="ARBA00023008"/>
    </source>
</evidence>
<evidence type="ECO:0000313" key="5">
    <source>
        <dbReference type="EMBL" id="KAL1612748.1"/>
    </source>
</evidence>
<keyword evidence="2" id="KW-0186">Copper</keyword>